<feature type="region of interest" description="Disordered" evidence="1">
    <location>
        <begin position="52"/>
        <end position="72"/>
    </location>
</feature>
<dbReference type="Proteomes" id="UP000887565">
    <property type="component" value="Unplaced"/>
</dbReference>
<dbReference type="WBParaSite" id="nRc.2.0.1.t39646-RA">
    <property type="protein sequence ID" value="nRc.2.0.1.t39646-RA"/>
    <property type="gene ID" value="nRc.2.0.1.g39646"/>
</dbReference>
<evidence type="ECO:0000313" key="2">
    <source>
        <dbReference type="Proteomes" id="UP000887565"/>
    </source>
</evidence>
<reference evidence="3" key="1">
    <citation type="submission" date="2022-11" db="UniProtKB">
        <authorList>
            <consortium name="WormBaseParasite"/>
        </authorList>
    </citation>
    <scope>IDENTIFICATION</scope>
</reference>
<sequence>MIAFGSAQSKAAILPIAKPNGSFLDSVRDAIYLFDIFDFFFVASRHCVCKSNTQENESPQQPFTNKPLKVDW</sequence>
<proteinExistence type="predicted"/>
<feature type="compositionally biased region" description="Polar residues" evidence="1">
    <location>
        <begin position="52"/>
        <end position="64"/>
    </location>
</feature>
<keyword evidence="2" id="KW-1185">Reference proteome</keyword>
<organism evidence="2 3">
    <name type="scientific">Romanomermis culicivorax</name>
    <name type="common">Nematode worm</name>
    <dbReference type="NCBI Taxonomy" id="13658"/>
    <lineage>
        <taxon>Eukaryota</taxon>
        <taxon>Metazoa</taxon>
        <taxon>Ecdysozoa</taxon>
        <taxon>Nematoda</taxon>
        <taxon>Enoplea</taxon>
        <taxon>Dorylaimia</taxon>
        <taxon>Mermithida</taxon>
        <taxon>Mermithoidea</taxon>
        <taxon>Mermithidae</taxon>
        <taxon>Romanomermis</taxon>
    </lineage>
</organism>
<dbReference type="AlphaFoldDB" id="A0A915KLJ7"/>
<evidence type="ECO:0000313" key="3">
    <source>
        <dbReference type="WBParaSite" id="nRc.2.0.1.t39646-RA"/>
    </source>
</evidence>
<name>A0A915KLJ7_ROMCU</name>
<evidence type="ECO:0000256" key="1">
    <source>
        <dbReference type="SAM" id="MobiDB-lite"/>
    </source>
</evidence>
<accession>A0A915KLJ7</accession>
<protein>
    <submittedName>
        <fullName evidence="3">Uncharacterized protein</fullName>
    </submittedName>
</protein>